<evidence type="ECO:0008006" key="4">
    <source>
        <dbReference type="Google" id="ProtNLM"/>
    </source>
</evidence>
<dbReference type="InterPro" id="IPR021241">
    <property type="entry name" value="CsiV"/>
</dbReference>
<feature type="chain" id="PRO_5031357795" description="Peptidoglycan-binding protein CsiV" evidence="1">
    <location>
        <begin position="26"/>
        <end position="472"/>
    </location>
</feature>
<protein>
    <recommendedName>
        <fullName evidence="4">Peptidoglycan-binding protein CsiV</fullName>
    </recommendedName>
</protein>
<dbReference type="AlphaFoldDB" id="A0A7X5LIH8"/>
<evidence type="ECO:0000256" key="1">
    <source>
        <dbReference type="SAM" id="SignalP"/>
    </source>
</evidence>
<dbReference type="Pfam" id="PF10972">
    <property type="entry name" value="CsiV"/>
    <property type="match status" value="1"/>
</dbReference>
<keyword evidence="1" id="KW-0732">Signal</keyword>
<feature type="signal peptide" evidence="1">
    <location>
        <begin position="1"/>
        <end position="25"/>
    </location>
</feature>
<name>A0A7X5LIH8_9ALTE</name>
<dbReference type="EMBL" id="JAAAWN010000002">
    <property type="protein sequence ID" value="NDV89975.1"/>
    <property type="molecule type" value="Genomic_DNA"/>
</dbReference>
<keyword evidence="3" id="KW-1185">Reference proteome</keyword>
<evidence type="ECO:0000313" key="3">
    <source>
        <dbReference type="Proteomes" id="UP000470213"/>
    </source>
</evidence>
<organism evidence="2 3">
    <name type="scientific">Alteromonas profundi</name>
    <dbReference type="NCBI Taxonomy" id="2696062"/>
    <lineage>
        <taxon>Bacteria</taxon>
        <taxon>Pseudomonadati</taxon>
        <taxon>Pseudomonadota</taxon>
        <taxon>Gammaproteobacteria</taxon>
        <taxon>Alteromonadales</taxon>
        <taxon>Alteromonadaceae</taxon>
        <taxon>Alteromonas/Salinimonas group</taxon>
        <taxon>Alteromonas</taxon>
    </lineage>
</organism>
<reference evidence="2 3" key="1">
    <citation type="submission" date="2020-01" db="EMBL/GenBank/DDBJ databases">
        <authorList>
            <person name="Chen J."/>
            <person name="Zhu S."/>
            <person name="Yang J."/>
        </authorList>
    </citation>
    <scope>NUCLEOTIDE SEQUENCE [LARGE SCALE GENOMIC DNA]</scope>
    <source>
        <strain evidence="2 3">345S023</strain>
    </source>
</reference>
<sequence length="472" mass="52870">MKVSRWCPLLSLTMVCLLTAAPTKANDDWWFDVEVIVFERKLDLTELDEQFEFADSLAPPLVEADVIGDAIVPNISWLKQGLPNCNQALTPQWPEDIAYVSDTALFDGETADATVDALDAVKTMDVVEAVDTVKSAGAADTDPLAHVDSLPLENEQAARSFALEMLLKDSELTEEISVPEVTACKTVQPWMTYQRGQWHTHRPDNRIPAPNELPITPEGFDWPRAGHAHLLPASSQQLTSLSRQIRQNRDLTRLLHVTWRQPVLFGKDNAFNVRLFAGQNFADRFTLSGDPIVTPAVNDDELLPSLSNLSGQSDNPNTSADQFFDHLEQKLSAPAPVDFSYFSDTIINKLGTPLPNDESEIVQQAPTTPIWQLDGSLKVFLKYINRVPYLHIDSALFYRQPIPLKALKPIDEIAGMDSAMSPSEAQADYRLVSVPFSEQRRVISKQLHYFDHPLFGMVVEIRRYKRPAPAEQ</sequence>
<proteinExistence type="predicted"/>
<comment type="caution">
    <text evidence="2">The sequence shown here is derived from an EMBL/GenBank/DDBJ whole genome shotgun (WGS) entry which is preliminary data.</text>
</comment>
<accession>A0A7X5LIH8</accession>
<gene>
    <name evidence="2" type="ORF">GTH32_02035</name>
</gene>
<dbReference type="Proteomes" id="UP000470213">
    <property type="component" value="Unassembled WGS sequence"/>
</dbReference>
<evidence type="ECO:0000313" key="2">
    <source>
        <dbReference type="EMBL" id="NDV89975.1"/>
    </source>
</evidence>
<dbReference type="RefSeq" id="WP_163083571.1">
    <property type="nucleotide sequence ID" value="NZ_JAAAWN010000002.1"/>
</dbReference>